<name>E8WXJ8_GRATM</name>
<dbReference type="EMBL" id="CP002480">
    <property type="protein sequence ID" value="ADW68614.1"/>
    <property type="molecule type" value="Genomic_DNA"/>
</dbReference>
<dbReference type="Gene3D" id="2.30.110.10">
    <property type="entry name" value="Electron Transport, Fmn-binding Protein, Chain A"/>
    <property type="match status" value="1"/>
</dbReference>
<dbReference type="OrthoDB" id="9795235at2"/>
<accession>E8WXJ8</accession>
<dbReference type="Proteomes" id="UP000000343">
    <property type="component" value="Chromosome"/>
</dbReference>
<dbReference type="KEGG" id="acm:AciX9_1561"/>
<dbReference type="InterPro" id="IPR038725">
    <property type="entry name" value="YdaG_split_barrel_FMN-bd"/>
</dbReference>
<dbReference type="InterPro" id="IPR052917">
    <property type="entry name" value="Stress-Dev_Protein"/>
</dbReference>
<dbReference type="PANTHER" id="PTHR34818:SF1">
    <property type="entry name" value="PROTEIN BLI-3"/>
    <property type="match status" value="1"/>
</dbReference>
<organism evidence="3">
    <name type="scientific">Granulicella tundricola (strain ATCC BAA-1859 / DSM 23138 / MP5ACTX9)</name>
    <dbReference type="NCBI Taxonomy" id="1198114"/>
    <lineage>
        <taxon>Bacteria</taxon>
        <taxon>Pseudomonadati</taxon>
        <taxon>Acidobacteriota</taxon>
        <taxon>Terriglobia</taxon>
        <taxon>Terriglobales</taxon>
        <taxon>Acidobacteriaceae</taxon>
        <taxon>Granulicella</taxon>
    </lineage>
</organism>
<dbReference type="PaxDb" id="1198114-AciX9_1561"/>
<dbReference type="AlphaFoldDB" id="E8WXJ8"/>
<proteinExistence type="predicted"/>
<sequence>MSATSETHDLSGQDAVKKIGELIKDVRICMMVTAGSDGSFDSRPMATQATEFDGTVYFLTRGDSGKVGEIQQDQHVGLIYSDPSNHNYVTAKGKASVSHDKAKIHELWNPMFKAWFPEGEDDPEVTVIKVTVSEAQYWEASSSKLVFGIKYLAAAVTGGKVDVGETGKLVP</sequence>
<dbReference type="STRING" id="1198114.AciX9_1561"/>
<evidence type="ECO:0000259" key="1">
    <source>
        <dbReference type="Pfam" id="PF16242"/>
    </source>
</evidence>
<dbReference type="Pfam" id="PF16242">
    <property type="entry name" value="Pyrid_ox_like"/>
    <property type="match status" value="1"/>
</dbReference>
<dbReference type="SUPFAM" id="SSF50475">
    <property type="entry name" value="FMN-binding split barrel"/>
    <property type="match status" value="1"/>
</dbReference>
<dbReference type="eggNOG" id="COG3871">
    <property type="taxonomic scope" value="Bacteria"/>
</dbReference>
<dbReference type="HOGENOM" id="CLU_091428_1_1_0"/>
<keyword evidence="3" id="KW-1185">Reference proteome</keyword>
<reference evidence="3" key="1">
    <citation type="submission" date="2011-01" db="EMBL/GenBank/DDBJ databases">
        <title>Complete sequence of chromosome of Acidobacterium sp. MP5ACTX9.</title>
        <authorList>
            <consortium name="US DOE Joint Genome Institute"/>
            <person name="Lucas S."/>
            <person name="Copeland A."/>
            <person name="Lapidus A."/>
            <person name="Cheng J.-F."/>
            <person name="Goodwin L."/>
            <person name="Pitluck S."/>
            <person name="Teshima H."/>
            <person name="Detter J.C."/>
            <person name="Han C."/>
            <person name="Tapia R."/>
            <person name="Land M."/>
            <person name="Hauser L."/>
            <person name="Kyrpides N."/>
            <person name="Ivanova N."/>
            <person name="Ovchinnikova G."/>
            <person name="Pagani I."/>
            <person name="Rawat S.R."/>
            <person name="Mannisto M."/>
            <person name="Haggblom M.M."/>
            <person name="Woyke T."/>
        </authorList>
    </citation>
    <scope>NUCLEOTIDE SEQUENCE [LARGE SCALE GENOMIC DNA]</scope>
    <source>
        <strain evidence="3">MP5ACTX9</strain>
    </source>
</reference>
<protein>
    <submittedName>
        <fullName evidence="2">Pyridoxamine 5'-phosphate oxidase-related FMN-binding protein</fullName>
    </submittedName>
</protein>
<gene>
    <name evidence="2" type="ordered locus">AciX9_1561</name>
</gene>
<dbReference type="InterPro" id="IPR012349">
    <property type="entry name" value="Split_barrel_FMN-bd"/>
</dbReference>
<dbReference type="PANTHER" id="PTHR34818">
    <property type="entry name" value="PROTEIN BLI-3"/>
    <property type="match status" value="1"/>
</dbReference>
<dbReference type="RefSeq" id="WP_013579933.1">
    <property type="nucleotide sequence ID" value="NC_015064.1"/>
</dbReference>
<evidence type="ECO:0000313" key="3">
    <source>
        <dbReference type="Proteomes" id="UP000000343"/>
    </source>
</evidence>
<feature type="domain" description="General stress protein FMN-binding split barrel" evidence="1">
    <location>
        <begin position="14"/>
        <end position="162"/>
    </location>
</feature>
<evidence type="ECO:0000313" key="2">
    <source>
        <dbReference type="EMBL" id="ADW68614.1"/>
    </source>
</evidence>